<comment type="similarity">
    <text evidence="1">Belongs to the mTERF family.</text>
</comment>
<reference evidence="4 5" key="1">
    <citation type="submission" date="2016-09" db="EMBL/GenBank/DDBJ databases">
        <title>The draft genome of Dichanthelium oligosanthes: A C3 panicoid grass species.</title>
        <authorList>
            <person name="Studer A.J."/>
            <person name="Schnable J.C."/>
            <person name="Brutnell T.P."/>
        </authorList>
    </citation>
    <scope>NUCLEOTIDE SEQUENCE [LARGE SCALE GENOMIC DNA]</scope>
    <source>
        <strain evidence="5">cv. Kellogg 1175</strain>
        <tissue evidence="4">Leaf</tissue>
    </source>
</reference>
<keyword evidence="2" id="KW-0805">Transcription regulation</keyword>
<gene>
    <name evidence="4" type="ORF">BAE44_0026454</name>
</gene>
<dbReference type="AlphaFoldDB" id="A0A1E5UI25"/>
<keyword evidence="2" id="KW-0806">Transcription termination</keyword>
<evidence type="ECO:0000313" key="4">
    <source>
        <dbReference type="EMBL" id="OEL12530.1"/>
    </source>
</evidence>
<evidence type="ECO:0000256" key="1">
    <source>
        <dbReference type="ARBA" id="ARBA00007692"/>
    </source>
</evidence>
<organism evidence="4 5">
    <name type="scientific">Dichanthelium oligosanthes</name>
    <dbReference type="NCBI Taxonomy" id="888268"/>
    <lineage>
        <taxon>Eukaryota</taxon>
        <taxon>Viridiplantae</taxon>
        <taxon>Streptophyta</taxon>
        <taxon>Embryophyta</taxon>
        <taxon>Tracheophyta</taxon>
        <taxon>Spermatophyta</taxon>
        <taxon>Magnoliopsida</taxon>
        <taxon>Liliopsida</taxon>
        <taxon>Poales</taxon>
        <taxon>Poaceae</taxon>
        <taxon>PACMAD clade</taxon>
        <taxon>Panicoideae</taxon>
        <taxon>Panicodae</taxon>
        <taxon>Paniceae</taxon>
        <taxon>Dichantheliinae</taxon>
        <taxon>Dichanthelium</taxon>
    </lineage>
</organism>
<dbReference type="InterPro" id="IPR003690">
    <property type="entry name" value="MTERF"/>
</dbReference>
<comment type="caution">
    <text evidence="4">The sequence shown here is derived from an EMBL/GenBank/DDBJ whole genome shotgun (WGS) entry which is preliminary data.</text>
</comment>
<accession>A0A1E5UI25</accession>
<dbReference type="Pfam" id="PF02536">
    <property type="entry name" value="mTERF"/>
    <property type="match status" value="2"/>
</dbReference>
<dbReference type="InterPro" id="IPR038538">
    <property type="entry name" value="MTERF_sf"/>
</dbReference>
<dbReference type="SMART" id="SM00733">
    <property type="entry name" value="Mterf"/>
    <property type="match status" value="5"/>
</dbReference>
<dbReference type="EMBL" id="LWDX02076851">
    <property type="protein sequence ID" value="OEL12530.1"/>
    <property type="molecule type" value="Genomic_DNA"/>
</dbReference>
<evidence type="ECO:0000256" key="3">
    <source>
        <dbReference type="ARBA" id="ARBA00022946"/>
    </source>
</evidence>
<dbReference type="FunFam" id="1.25.70.10:FF:000001">
    <property type="entry name" value="Mitochondrial transcription termination factor-like"/>
    <property type="match status" value="1"/>
</dbReference>
<protein>
    <submittedName>
        <fullName evidence="4">Uncharacterized protein</fullName>
    </submittedName>
</protein>
<dbReference type="Gene3D" id="1.25.70.10">
    <property type="entry name" value="Transcription termination factor 3, mitochondrial"/>
    <property type="match status" value="1"/>
</dbReference>
<name>A0A1E5UI25_9POAL</name>
<evidence type="ECO:0000256" key="2">
    <source>
        <dbReference type="ARBA" id="ARBA00022472"/>
    </source>
</evidence>
<dbReference type="GO" id="GO:0006353">
    <property type="term" value="P:DNA-templated transcription termination"/>
    <property type="evidence" value="ECO:0007669"/>
    <property type="project" value="UniProtKB-KW"/>
</dbReference>
<keyword evidence="3" id="KW-0809">Transit peptide</keyword>
<sequence>MLRLRIHLLSAVRAASPLPPASVRNRLLRISTSTAPPARFVSEEFLVTTCGLTPAQALRSSRHLAHLTSPTKPEAVLAFFADNGFTKADVAAAISGDSRILCAKVDKTLTPRLAQLRDMGLLSTQISRLITITPGIFKSRTMIPRLAFYISYLGSFDKVHTALKKSPHLLCQNVELVVKPNIAFLQQCGLTDDDIAKLFVFVPRLLILKPEGIKEIVACAHKKLGVPCNSAMFKTALVTTYCINPERIGAKLDFMKKALGCSETELRIAVGKLPSILTLSEVNLVRTVEFLKMEVGLEAKYIVRRPALLSYSIEKRMMPRHYVLKVLRTKGLVKDDIDFYGAVCSAEKEFAVRFIERYKEIVPRLAVHYAAACAGQVPPEI</sequence>
<dbReference type="STRING" id="888268.A0A1E5UI25"/>
<dbReference type="PANTHER" id="PTHR13068">
    <property type="entry name" value="CGI-12 PROTEIN-RELATED"/>
    <property type="match status" value="1"/>
</dbReference>
<dbReference type="Proteomes" id="UP000095767">
    <property type="component" value="Unassembled WGS sequence"/>
</dbReference>
<dbReference type="PANTHER" id="PTHR13068:SF39">
    <property type="entry name" value="OS02G0749900 PROTEIN"/>
    <property type="match status" value="1"/>
</dbReference>
<keyword evidence="5" id="KW-1185">Reference proteome</keyword>
<dbReference type="GO" id="GO:0003676">
    <property type="term" value="F:nucleic acid binding"/>
    <property type="evidence" value="ECO:0007669"/>
    <property type="project" value="InterPro"/>
</dbReference>
<keyword evidence="2" id="KW-0804">Transcription</keyword>
<proteinExistence type="inferred from homology"/>
<dbReference type="OrthoDB" id="656390at2759"/>
<evidence type="ECO:0000313" key="5">
    <source>
        <dbReference type="Proteomes" id="UP000095767"/>
    </source>
</evidence>